<proteinExistence type="predicted"/>
<dbReference type="InterPro" id="IPR055411">
    <property type="entry name" value="LRR_FXL15/At3g58940/PEG3-like"/>
</dbReference>
<dbReference type="STRING" id="4540.A0A3L6T7Y3"/>
<evidence type="ECO:0000313" key="4">
    <source>
        <dbReference type="Proteomes" id="UP000275267"/>
    </source>
</evidence>
<dbReference type="Pfam" id="PF24758">
    <property type="entry name" value="LRR_At5g56370"/>
    <property type="match status" value="1"/>
</dbReference>
<protein>
    <submittedName>
        <fullName evidence="3">F-box/LRR-repeat protein</fullName>
    </submittedName>
</protein>
<name>A0A3L6T7Y3_PANMI</name>
<accession>A0A3L6T7Y3</accession>
<sequence length="248" mass="27287">MGVPRCGGSRQAAAPAAPQPRGRYPRGRAGHPRQPQGGPSRRFSLTWRDHLDVFSAVDDVLLPPGLDGLQEFELRYTPSAIDTDFPLNPAPLSVFRFSPTADPAHAHRALPPKNARILRGLPRTRSPTPRGTDPQGRRHLGEHSPWHPVQVPCPAELGAAAKSRVPPSPDQLPDVRSLGIWASKSHDAGMLQQVSIEDAPLFKRLFTDGLNYGEQIRVTQAPKLNILGYLTDCVFELYIIYICYSAFV</sequence>
<gene>
    <name evidence="3" type="ORF">C2845_PM03G30440</name>
</gene>
<evidence type="ECO:0000259" key="2">
    <source>
        <dbReference type="Pfam" id="PF24758"/>
    </source>
</evidence>
<dbReference type="Proteomes" id="UP000275267">
    <property type="component" value="Unassembled WGS sequence"/>
</dbReference>
<evidence type="ECO:0000256" key="1">
    <source>
        <dbReference type="SAM" id="MobiDB-lite"/>
    </source>
</evidence>
<feature type="region of interest" description="Disordered" evidence="1">
    <location>
        <begin position="119"/>
        <end position="146"/>
    </location>
</feature>
<feature type="compositionally biased region" description="Basic and acidic residues" evidence="1">
    <location>
        <begin position="135"/>
        <end position="145"/>
    </location>
</feature>
<evidence type="ECO:0000313" key="3">
    <source>
        <dbReference type="EMBL" id="RLN34302.1"/>
    </source>
</evidence>
<dbReference type="EMBL" id="PQIB02000002">
    <property type="protein sequence ID" value="RLN34302.1"/>
    <property type="molecule type" value="Genomic_DNA"/>
</dbReference>
<feature type="compositionally biased region" description="Low complexity" evidence="1">
    <location>
        <begin position="7"/>
        <end position="22"/>
    </location>
</feature>
<feature type="region of interest" description="Disordered" evidence="1">
    <location>
        <begin position="1"/>
        <end position="43"/>
    </location>
</feature>
<dbReference type="AlphaFoldDB" id="A0A3L6T7Y3"/>
<reference evidence="4" key="1">
    <citation type="journal article" date="2019" name="Nat. Commun.">
        <title>The genome of broomcorn millet.</title>
        <authorList>
            <person name="Zou C."/>
            <person name="Miki D."/>
            <person name="Li D."/>
            <person name="Tang Q."/>
            <person name="Xiao L."/>
            <person name="Rajput S."/>
            <person name="Deng P."/>
            <person name="Jia W."/>
            <person name="Huang R."/>
            <person name="Zhang M."/>
            <person name="Sun Y."/>
            <person name="Hu J."/>
            <person name="Fu X."/>
            <person name="Schnable P.S."/>
            <person name="Li F."/>
            <person name="Zhang H."/>
            <person name="Feng B."/>
            <person name="Zhu X."/>
            <person name="Liu R."/>
            <person name="Schnable J.C."/>
            <person name="Zhu J.-K."/>
            <person name="Zhang H."/>
        </authorList>
    </citation>
    <scope>NUCLEOTIDE SEQUENCE [LARGE SCALE GENOMIC DNA]</scope>
</reference>
<comment type="caution">
    <text evidence="3">The sequence shown here is derived from an EMBL/GenBank/DDBJ whole genome shotgun (WGS) entry which is preliminary data.</text>
</comment>
<organism evidence="3 4">
    <name type="scientific">Panicum miliaceum</name>
    <name type="common">Proso millet</name>
    <name type="synonym">Broomcorn millet</name>
    <dbReference type="NCBI Taxonomy" id="4540"/>
    <lineage>
        <taxon>Eukaryota</taxon>
        <taxon>Viridiplantae</taxon>
        <taxon>Streptophyta</taxon>
        <taxon>Embryophyta</taxon>
        <taxon>Tracheophyta</taxon>
        <taxon>Spermatophyta</taxon>
        <taxon>Magnoliopsida</taxon>
        <taxon>Liliopsida</taxon>
        <taxon>Poales</taxon>
        <taxon>Poaceae</taxon>
        <taxon>PACMAD clade</taxon>
        <taxon>Panicoideae</taxon>
        <taxon>Panicodae</taxon>
        <taxon>Paniceae</taxon>
        <taxon>Panicinae</taxon>
        <taxon>Panicum</taxon>
        <taxon>Panicum sect. Panicum</taxon>
    </lineage>
</organism>
<feature type="domain" description="F-box/LRR-repeat protein 15/At3g58940/PEG3-like LRR" evidence="2">
    <location>
        <begin position="174"/>
        <end position="238"/>
    </location>
</feature>
<keyword evidence="4" id="KW-1185">Reference proteome</keyword>